<keyword evidence="6" id="KW-1185">Reference proteome</keyword>
<dbReference type="InterPro" id="IPR001387">
    <property type="entry name" value="Cro/C1-type_HTH"/>
</dbReference>
<dbReference type="CDD" id="cd00093">
    <property type="entry name" value="HTH_XRE"/>
    <property type="match status" value="1"/>
</dbReference>
<dbReference type="CDD" id="cd06529">
    <property type="entry name" value="S24_LexA-like"/>
    <property type="match status" value="1"/>
</dbReference>
<evidence type="ECO:0000313" key="6">
    <source>
        <dbReference type="Proteomes" id="UP000198598"/>
    </source>
</evidence>
<dbReference type="Gene3D" id="2.10.109.10">
    <property type="entry name" value="Umud Fragment, subunit A"/>
    <property type="match status" value="1"/>
</dbReference>
<dbReference type="RefSeq" id="WP_093827574.1">
    <property type="nucleotide sequence ID" value="NZ_FOLQ01000005.1"/>
</dbReference>
<dbReference type="AlphaFoldDB" id="A0A1I1SN01"/>
<sequence>MLIKTLRKQRKLSQSDVANALGLRSYQAVQKWERGLNPVPELYFDDLAKLLGVSVSVFSEARPSAKVKPGLSFFLDEPIEGHSTNTRTIQPNIKELYRQLPYATLKAQAGIPESYEGCQLDWINETYPVYIRDYVANKKELVIEIDGDSMTPGIVDGARVLAESVSKDDIKYESGGIYAVLFGNGRFVVKRIKTNTINTDGVLRLWSDNETYGHIDIPANEIHCMWKVVGKVWEPMK</sequence>
<dbReference type="InterPro" id="IPR036286">
    <property type="entry name" value="LexA/Signal_pep-like_sf"/>
</dbReference>
<dbReference type="GO" id="GO:0003677">
    <property type="term" value="F:DNA binding"/>
    <property type="evidence" value="ECO:0007669"/>
    <property type="project" value="UniProtKB-KW"/>
</dbReference>
<organism evidence="5 6">
    <name type="scientific">Spirosoma endophyticum</name>
    <dbReference type="NCBI Taxonomy" id="662367"/>
    <lineage>
        <taxon>Bacteria</taxon>
        <taxon>Pseudomonadati</taxon>
        <taxon>Bacteroidota</taxon>
        <taxon>Cytophagia</taxon>
        <taxon>Cytophagales</taxon>
        <taxon>Cytophagaceae</taxon>
        <taxon>Spirosoma</taxon>
    </lineage>
</organism>
<dbReference type="Pfam" id="PF01381">
    <property type="entry name" value="HTH_3"/>
    <property type="match status" value="1"/>
</dbReference>
<evidence type="ECO:0000256" key="1">
    <source>
        <dbReference type="ARBA" id="ARBA00023015"/>
    </source>
</evidence>
<protein>
    <submittedName>
        <fullName evidence="5">Peptidase S24-like</fullName>
    </submittedName>
</protein>
<keyword evidence="3" id="KW-0804">Transcription</keyword>
<accession>A0A1I1SN01</accession>
<evidence type="ECO:0000256" key="2">
    <source>
        <dbReference type="ARBA" id="ARBA00023125"/>
    </source>
</evidence>
<gene>
    <name evidence="5" type="ORF">SAMN05216167_105169</name>
</gene>
<dbReference type="InterPro" id="IPR039418">
    <property type="entry name" value="LexA-like"/>
</dbReference>
<dbReference type="InterPro" id="IPR015927">
    <property type="entry name" value="Peptidase_S24_S26A/B/C"/>
</dbReference>
<dbReference type="Pfam" id="PF00717">
    <property type="entry name" value="Peptidase_S24"/>
    <property type="match status" value="1"/>
</dbReference>
<evidence type="ECO:0000256" key="3">
    <source>
        <dbReference type="ARBA" id="ARBA00023163"/>
    </source>
</evidence>
<dbReference type="PANTHER" id="PTHR40661:SF3">
    <property type="entry name" value="FELS-1 PROPHAGE TRANSCRIPTIONAL REGULATOR"/>
    <property type="match status" value="1"/>
</dbReference>
<dbReference type="PANTHER" id="PTHR40661">
    <property type="match status" value="1"/>
</dbReference>
<proteinExistence type="predicted"/>
<reference evidence="5 6" key="1">
    <citation type="submission" date="2016-10" db="EMBL/GenBank/DDBJ databases">
        <authorList>
            <person name="de Groot N.N."/>
        </authorList>
    </citation>
    <scope>NUCLEOTIDE SEQUENCE [LARGE SCALE GENOMIC DNA]</scope>
    <source>
        <strain evidence="5 6">DSM 26130</strain>
    </source>
</reference>
<feature type="domain" description="HTH cro/C1-type" evidence="4">
    <location>
        <begin position="3"/>
        <end position="58"/>
    </location>
</feature>
<dbReference type="SUPFAM" id="SSF47413">
    <property type="entry name" value="lambda repressor-like DNA-binding domains"/>
    <property type="match status" value="1"/>
</dbReference>
<evidence type="ECO:0000313" key="5">
    <source>
        <dbReference type="EMBL" id="SFD47859.1"/>
    </source>
</evidence>
<keyword evidence="1" id="KW-0805">Transcription regulation</keyword>
<dbReference type="SUPFAM" id="SSF51306">
    <property type="entry name" value="LexA/Signal peptidase"/>
    <property type="match status" value="1"/>
</dbReference>
<dbReference type="EMBL" id="FOLQ01000005">
    <property type="protein sequence ID" value="SFD47859.1"/>
    <property type="molecule type" value="Genomic_DNA"/>
</dbReference>
<name>A0A1I1SN01_9BACT</name>
<dbReference type="OrthoDB" id="839492at2"/>
<dbReference type="InterPro" id="IPR010982">
    <property type="entry name" value="Lambda_DNA-bd_dom_sf"/>
</dbReference>
<dbReference type="PROSITE" id="PS50943">
    <property type="entry name" value="HTH_CROC1"/>
    <property type="match status" value="1"/>
</dbReference>
<dbReference type="Proteomes" id="UP000198598">
    <property type="component" value="Unassembled WGS sequence"/>
</dbReference>
<evidence type="ECO:0000259" key="4">
    <source>
        <dbReference type="PROSITE" id="PS50943"/>
    </source>
</evidence>
<dbReference type="STRING" id="662367.SAMN05216167_105169"/>
<keyword evidence="2" id="KW-0238">DNA-binding</keyword>
<dbReference type="SMART" id="SM00530">
    <property type="entry name" value="HTH_XRE"/>
    <property type="match status" value="1"/>
</dbReference>
<dbReference type="Gene3D" id="1.10.260.40">
    <property type="entry name" value="lambda repressor-like DNA-binding domains"/>
    <property type="match status" value="1"/>
</dbReference>